<comment type="caution">
    <text evidence="1">The sequence shown here is derived from an EMBL/GenBank/DDBJ whole genome shotgun (WGS) entry which is preliminary data.</text>
</comment>
<keyword evidence="2" id="KW-1185">Reference proteome</keyword>
<protein>
    <submittedName>
        <fullName evidence="1">Uncharacterized protein</fullName>
    </submittedName>
</protein>
<dbReference type="Proteomes" id="UP001150581">
    <property type="component" value="Unassembled WGS sequence"/>
</dbReference>
<reference evidence="1" key="1">
    <citation type="submission" date="2022-07" db="EMBL/GenBank/DDBJ databases">
        <title>Phylogenomic reconstructions and comparative analyses of Kickxellomycotina fungi.</title>
        <authorList>
            <person name="Reynolds N.K."/>
            <person name="Stajich J.E."/>
            <person name="Barry K."/>
            <person name="Grigoriev I.V."/>
            <person name="Crous P."/>
            <person name="Smith M.E."/>
        </authorList>
    </citation>
    <scope>NUCLEOTIDE SEQUENCE</scope>
    <source>
        <strain evidence="1">Benny 63K</strain>
    </source>
</reference>
<accession>A0ACC1IAJ9</accession>
<organism evidence="1 2">
    <name type="scientific">Kickxella alabastrina</name>
    <dbReference type="NCBI Taxonomy" id="61397"/>
    <lineage>
        <taxon>Eukaryota</taxon>
        <taxon>Fungi</taxon>
        <taxon>Fungi incertae sedis</taxon>
        <taxon>Zoopagomycota</taxon>
        <taxon>Kickxellomycotina</taxon>
        <taxon>Kickxellomycetes</taxon>
        <taxon>Kickxellales</taxon>
        <taxon>Kickxellaceae</taxon>
        <taxon>Kickxella</taxon>
    </lineage>
</organism>
<sequence>MAPPQPPVMFNVDPSDTWLSKSSSTVAQSSITSSEVDSAQWQSGRAERIHQLESVLAATTQRRCQAQKQKQKKSVYNETNYSDMLNGEDGDNSSCAAKISGDGSDDDCRSESSSLFYSEGRSLLCTYYQPPAEPAAGTAVTFGVYGSVSAPEPPLKTTEQFLPWAVRLRDAVRRVLYCGGSALFVSDWCFGYGLRVKRDV</sequence>
<gene>
    <name evidence="1" type="ORF">LPJ66_008183</name>
</gene>
<proteinExistence type="predicted"/>
<dbReference type="EMBL" id="JANBPG010001598">
    <property type="protein sequence ID" value="KAJ1889155.1"/>
    <property type="molecule type" value="Genomic_DNA"/>
</dbReference>
<evidence type="ECO:0000313" key="1">
    <source>
        <dbReference type="EMBL" id="KAJ1889155.1"/>
    </source>
</evidence>
<evidence type="ECO:0000313" key="2">
    <source>
        <dbReference type="Proteomes" id="UP001150581"/>
    </source>
</evidence>
<name>A0ACC1IAJ9_9FUNG</name>